<dbReference type="Proteomes" id="UP000294530">
    <property type="component" value="Unassembled WGS sequence"/>
</dbReference>
<name>A0A976ILG5_BRELC</name>
<dbReference type="EMBL" id="SHOA02000028">
    <property type="protein sequence ID" value="TDH73903.1"/>
    <property type="molecule type" value="Genomic_DNA"/>
</dbReference>
<proteinExistence type="predicted"/>
<evidence type="ECO:0000313" key="2">
    <source>
        <dbReference type="Proteomes" id="UP000294530"/>
    </source>
</evidence>
<dbReference type="RefSeq" id="XP_067823401.1">
    <property type="nucleotide sequence ID" value="XM_067961074.1"/>
</dbReference>
<reference evidence="1 2" key="1">
    <citation type="journal article" date="2021" name="Genome Biol.">
        <title>AFLAP: assembly-free linkage analysis pipeline using k-mers from genome sequencing data.</title>
        <authorList>
            <person name="Fletcher K."/>
            <person name="Zhang L."/>
            <person name="Gil J."/>
            <person name="Han R."/>
            <person name="Cavanaugh K."/>
            <person name="Michelmore R."/>
        </authorList>
    </citation>
    <scope>NUCLEOTIDE SEQUENCE [LARGE SCALE GENOMIC DNA]</scope>
    <source>
        <strain evidence="1 2">SF5</strain>
    </source>
</reference>
<sequence>MLCRCIRVAATVKRTSVPAAANFIPSLVQTAQFAAGLKSFVQPQSLTYMHKLCLVTKWTQEKVTRRESKLSAGRFILSLYGLDALGEKNSAMLQLC</sequence>
<organism evidence="1 2">
    <name type="scientific">Bremia lactucae</name>
    <name type="common">Lettuce downy mildew</name>
    <dbReference type="NCBI Taxonomy" id="4779"/>
    <lineage>
        <taxon>Eukaryota</taxon>
        <taxon>Sar</taxon>
        <taxon>Stramenopiles</taxon>
        <taxon>Oomycota</taxon>
        <taxon>Peronosporomycetes</taxon>
        <taxon>Peronosporales</taxon>
        <taxon>Peronosporaceae</taxon>
        <taxon>Bremia</taxon>
    </lineage>
</organism>
<accession>A0A976ILG5</accession>
<comment type="caution">
    <text evidence="1">The sequence shown here is derived from an EMBL/GenBank/DDBJ whole genome shotgun (WGS) entry which is preliminary data.</text>
</comment>
<dbReference type="AlphaFoldDB" id="A0A976ILG5"/>
<evidence type="ECO:0000313" key="1">
    <source>
        <dbReference type="EMBL" id="TDH73903.1"/>
    </source>
</evidence>
<dbReference type="KEGG" id="blac:94346745"/>
<gene>
    <name evidence="1" type="ORF">CCR75_002977</name>
</gene>
<keyword evidence="2" id="KW-1185">Reference proteome</keyword>
<protein>
    <submittedName>
        <fullName evidence="1">Uncharacterized protein</fullName>
    </submittedName>
</protein>
<dbReference type="GeneID" id="94346745"/>